<evidence type="ECO:0000259" key="5">
    <source>
        <dbReference type="PROSITE" id="PS50887"/>
    </source>
</evidence>
<feature type="domain" description="EAL" evidence="4">
    <location>
        <begin position="463"/>
        <end position="716"/>
    </location>
</feature>
<dbReference type="PANTHER" id="PTHR44757">
    <property type="entry name" value="DIGUANYLATE CYCLASE DGCP"/>
    <property type="match status" value="1"/>
</dbReference>
<dbReference type="PROSITE" id="PS50113">
    <property type="entry name" value="PAC"/>
    <property type="match status" value="1"/>
</dbReference>
<accession>A0A840L5X2</accession>
<dbReference type="Gene3D" id="3.30.450.20">
    <property type="entry name" value="PAS domain"/>
    <property type="match status" value="1"/>
</dbReference>
<organism evidence="6 7">
    <name type="scientific">Roseateles oligotrophus</name>
    <dbReference type="NCBI Taxonomy" id="1769250"/>
    <lineage>
        <taxon>Bacteria</taxon>
        <taxon>Pseudomonadati</taxon>
        <taxon>Pseudomonadota</taxon>
        <taxon>Betaproteobacteria</taxon>
        <taxon>Burkholderiales</taxon>
        <taxon>Sphaerotilaceae</taxon>
        <taxon>Roseateles</taxon>
    </lineage>
</organism>
<dbReference type="GO" id="GO:0003677">
    <property type="term" value="F:DNA binding"/>
    <property type="evidence" value="ECO:0007669"/>
    <property type="project" value="UniProtKB-KW"/>
</dbReference>
<dbReference type="InterPro" id="IPR035965">
    <property type="entry name" value="PAS-like_dom_sf"/>
</dbReference>
<evidence type="ECO:0000259" key="4">
    <source>
        <dbReference type="PROSITE" id="PS50883"/>
    </source>
</evidence>
<dbReference type="NCBIfam" id="TIGR00254">
    <property type="entry name" value="GGDEF"/>
    <property type="match status" value="2"/>
</dbReference>
<keyword evidence="6" id="KW-0238">DNA-binding</keyword>
<feature type="domain" description="GGDEF" evidence="5">
    <location>
        <begin position="302"/>
        <end position="454"/>
    </location>
</feature>
<dbReference type="Gene3D" id="3.40.50.2300">
    <property type="match status" value="1"/>
</dbReference>
<dbReference type="InterPro" id="IPR013656">
    <property type="entry name" value="PAS_4"/>
</dbReference>
<dbReference type="SMART" id="SM00267">
    <property type="entry name" value="GGDEF"/>
    <property type="match status" value="1"/>
</dbReference>
<evidence type="ECO:0000313" key="6">
    <source>
        <dbReference type="EMBL" id="MBB4843590.1"/>
    </source>
</evidence>
<dbReference type="InterPro" id="IPR052155">
    <property type="entry name" value="Biofilm_reg_signaling"/>
</dbReference>
<evidence type="ECO:0000256" key="1">
    <source>
        <dbReference type="PROSITE-ProRule" id="PRU00169"/>
    </source>
</evidence>
<keyword evidence="1" id="KW-0597">Phosphoprotein</keyword>
<dbReference type="InterPro" id="IPR035919">
    <property type="entry name" value="EAL_sf"/>
</dbReference>
<dbReference type="PROSITE" id="PS50887">
    <property type="entry name" value="GGDEF"/>
    <property type="match status" value="1"/>
</dbReference>
<dbReference type="PANTHER" id="PTHR44757:SF2">
    <property type="entry name" value="BIOFILM ARCHITECTURE MAINTENANCE PROTEIN MBAA"/>
    <property type="match status" value="1"/>
</dbReference>
<comment type="caution">
    <text evidence="6">The sequence shown here is derived from an EMBL/GenBank/DDBJ whole genome shotgun (WGS) entry which is preliminary data.</text>
</comment>
<dbReference type="InterPro" id="IPR011006">
    <property type="entry name" value="CheY-like_superfamily"/>
</dbReference>
<dbReference type="AlphaFoldDB" id="A0A840L5X2"/>
<dbReference type="InterPro" id="IPR029787">
    <property type="entry name" value="Nucleotide_cyclase"/>
</dbReference>
<dbReference type="InterPro" id="IPR001789">
    <property type="entry name" value="Sig_transdc_resp-reg_receiver"/>
</dbReference>
<evidence type="ECO:0000313" key="7">
    <source>
        <dbReference type="Proteomes" id="UP000562027"/>
    </source>
</evidence>
<gene>
    <name evidence="6" type="ORF">HNP55_002113</name>
</gene>
<dbReference type="SUPFAM" id="SSF55785">
    <property type="entry name" value="PYP-like sensor domain (PAS domain)"/>
    <property type="match status" value="1"/>
</dbReference>
<name>A0A840L5X2_9BURK</name>
<dbReference type="InterPro" id="IPR000160">
    <property type="entry name" value="GGDEF_dom"/>
</dbReference>
<dbReference type="Gene3D" id="3.20.20.450">
    <property type="entry name" value="EAL domain"/>
    <property type="match status" value="1"/>
</dbReference>
<dbReference type="Pfam" id="PF00072">
    <property type="entry name" value="Response_reg"/>
    <property type="match status" value="1"/>
</dbReference>
<dbReference type="PROSITE" id="PS50110">
    <property type="entry name" value="RESPONSE_REGULATORY"/>
    <property type="match status" value="1"/>
</dbReference>
<dbReference type="SUPFAM" id="SSF141868">
    <property type="entry name" value="EAL domain-like"/>
    <property type="match status" value="1"/>
</dbReference>
<dbReference type="SUPFAM" id="SSF52172">
    <property type="entry name" value="CheY-like"/>
    <property type="match status" value="1"/>
</dbReference>
<evidence type="ECO:0000259" key="3">
    <source>
        <dbReference type="PROSITE" id="PS50113"/>
    </source>
</evidence>
<dbReference type="Pfam" id="PF08448">
    <property type="entry name" value="PAS_4"/>
    <property type="match status" value="1"/>
</dbReference>
<feature type="domain" description="PAC" evidence="3">
    <location>
        <begin position="218"/>
        <end position="270"/>
    </location>
</feature>
<dbReference type="SMART" id="SM00448">
    <property type="entry name" value="REC"/>
    <property type="match status" value="1"/>
</dbReference>
<dbReference type="CDD" id="cd01948">
    <property type="entry name" value="EAL"/>
    <property type="match status" value="1"/>
</dbReference>
<dbReference type="GO" id="GO:0000160">
    <property type="term" value="P:phosphorelay signal transduction system"/>
    <property type="evidence" value="ECO:0007669"/>
    <property type="project" value="InterPro"/>
</dbReference>
<dbReference type="Pfam" id="PF00563">
    <property type="entry name" value="EAL"/>
    <property type="match status" value="1"/>
</dbReference>
<dbReference type="InterPro" id="IPR000700">
    <property type="entry name" value="PAS-assoc_C"/>
</dbReference>
<dbReference type="CDD" id="cd01949">
    <property type="entry name" value="GGDEF"/>
    <property type="match status" value="1"/>
</dbReference>
<dbReference type="SUPFAM" id="SSF55073">
    <property type="entry name" value="Nucleotide cyclase"/>
    <property type="match status" value="1"/>
</dbReference>
<dbReference type="PROSITE" id="PS50883">
    <property type="entry name" value="EAL"/>
    <property type="match status" value="1"/>
</dbReference>
<reference evidence="6 7" key="1">
    <citation type="submission" date="2020-08" db="EMBL/GenBank/DDBJ databases">
        <title>Functional genomics of gut bacteria from endangered species of beetles.</title>
        <authorList>
            <person name="Carlos-Shanley C."/>
        </authorList>
    </citation>
    <scope>NUCLEOTIDE SEQUENCE [LARGE SCALE GENOMIC DNA]</scope>
    <source>
        <strain evidence="6 7">S00239</strain>
    </source>
</reference>
<feature type="domain" description="Response regulatory" evidence="2">
    <location>
        <begin position="17"/>
        <end position="133"/>
    </location>
</feature>
<dbReference type="InterPro" id="IPR043128">
    <property type="entry name" value="Rev_trsase/Diguanyl_cyclase"/>
</dbReference>
<protein>
    <submittedName>
        <fullName evidence="6">Putative signal transduction protein with EAL and GGDEF domain/DNA-binding response OmpR family regulator</fullName>
    </submittedName>
</protein>
<sequence length="756" mass="83937">MNPAGPPLDLDLPMQPKVLLVDDDEVNLLLTASALRQRNFEVTVAHSGSAALGMLAADAPDIIVLDALMPELDGFETCKRLRDMPGFESTPVLMLTGLDDEASINHAYQVGATDFFVKTPQWSLLAGRLRYLLRSSRTRIELERSKAKLARAQDLARMGSFEWQAQRGFQLAAEALRVFGRGPQERLDFIGVMRMVPHEERVIFLRLLRDVIAHNSVLVTDLSVTLVDGRHRVVHIEAEPEFNEHGNANGYTGVLQDVTDRRQAEDRIRQLAHFDALTGLPNRRQLIWRVERAIEQARRGNHEVGLLLIDLDRFKIINDTLGHTAGDELLIEVGRRLRSCVRHSDQVMEGMLETIGGHSHRSLEAVGRLGGDEFVALLPEIADERDAERVADRVLEALREPIFISGQECFVTASVGIAIYPRDGLTMADLLRNSDVAMYAVKSQGRNAAALYTPMLAGQGREKLELESALHKALERGEIVLHYQPKIDVRAARMVGAEALMRWKRGGKLVPPGDFIPLAEETGLIVPLSEWALKEAARQAKLWQLNFGFADSIAVNLPSRMFERSDLVEHIHQCVSAYGVPHRAIQLEITENNLMKDLQNVIPALHRLNEVGVEISIDDFGTGYSSLAYLTTLPISEVKIDRTFVRDLGITPQSSAVVTAIIALARAMGLRVIAEGVETLRQMDVLHRLGCSQMQGFLFSKPLPPEEVELWLAQTVLPRKAPWIARADAETAIDLPGGLVLDDLSKGSPRPLGSLR</sequence>
<dbReference type="Pfam" id="PF00990">
    <property type="entry name" value="GGDEF"/>
    <property type="match status" value="2"/>
</dbReference>
<dbReference type="Proteomes" id="UP000562027">
    <property type="component" value="Unassembled WGS sequence"/>
</dbReference>
<dbReference type="RefSeq" id="WP_281385248.1">
    <property type="nucleotide sequence ID" value="NZ_JACHLP010000004.1"/>
</dbReference>
<keyword evidence="7" id="KW-1185">Reference proteome</keyword>
<dbReference type="EMBL" id="JACHLP010000004">
    <property type="protein sequence ID" value="MBB4843590.1"/>
    <property type="molecule type" value="Genomic_DNA"/>
</dbReference>
<dbReference type="Gene3D" id="3.30.70.270">
    <property type="match status" value="1"/>
</dbReference>
<evidence type="ECO:0000259" key="2">
    <source>
        <dbReference type="PROSITE" id="PS50110"/>
    </source>
</evidence>
<dbReference type="SMART" id="SM00052">
    <property type="entry name" value="EAL"/>
    <property type="match status" value="1"/>
</dbReference>
<dbReference type="InterPro" id="IPR001633">
    <property type="entry name" value="EAL_dom"/>
</dbReference>
<feature type="modified residue" description="4-aspartylphosphate" evidence="1">
    <location>
        <position position="66"/>
    </location>
</feature>
<proteinExistence type="predicted"/>